<dbReference type="InterPro" id="IPR050330">
    <property type="entry name" value="Bact_OuterMem_StrucFunc"/>
</dbReference>
<feature type="chain" id="PRO_5015131638" evidence="4">
    <location>
        <begin position="20"/>
        <end position="419"/>
    </location>
</feature>
<evidence type="ECO:0000256" key="2">
    <source>
        <dbReference type="ARBA" id="ARBA00023136"/>
    </source>
</evidence>
<keyword evidence="4" id="KW-0732">Signal</keyword>
<dbReference type="InterPro" id="IPR006665">
    <property type="entry name" value="OmpA-like"/>
</dbReference>
<keyword evidence="7" id="KW-1185">Reference proteome</keyword>
<evidence type="ECO:0000256" key="4">
    <source>
        <dbReference type="SAM" id="SignalP"/>
    </source>
</evidence>
<dbReference type="PRINTS" id="PR01021">
    <property type="entry name" value="OMPADOMAIN"/>
</dbReference>
<dbReference type="GO" id="GO:0009279">
    <property type="term" value="C:cell outer membrane"/>
    <property type="evidence" value="ECO:0007669"/>
    <property type="project" value="UniProtKB-SubCell"/>
</dbReference>
<dbReference type="PANTHER" id="PTHR30329:SF20">
    <property type="entry name" value="EXPORTED PROTEIN"/>
    <property type="match status" value="1"/>
</dbReference>
<dbReference type="SMR" id="A0A2P1PXV9"/>
<name>A0A2P1PXV9_9GAMM</name>
<dbReference type="InterPro" id="IPR036737">
    <property type="entry name" value="OmpA-like_sf"/>
</dbReference>
<dbReference type="Pfam" id="PF00691">
    <property type="entry name" value="OmpA"/>
    <property type="match status" value="1"/>
</dbReference>
<feature type="signal peptide" evidence="4">
    <location>
        <begin position="1"/>
        <end position="19"/>
    </location>
</feature>
<proteinExistence type="predicted"/>
<accession>A0A2P1PXV9</accession>
<evidence type="ECO:0000259" key="5">
    <source>
        <dbReference type="PROSITE" id="PS51123"/>
    </source>
</evidence>
<gene>
    <name evidence="6" type="ORF">C7S18_21960</name>
</gene>
<dbReference type="OrthoDB" id="9792021at2"/>
<dbReference type="AlphaFoldDB" id="A0A2P1PXV9"/>
<dbReference type="KEGG" id="xba:C7S18_21960"/>
<organism evidence="6 7">
    <name type="scientific">Ahniella affigens</name>
    <dbReference type="NCBI Taxonomy" id="2021234"/>
    <lineage>
        <taxon>Bacteria</taxon>
        <taxon>Pseudomonadati</taxon>
        <taxon>Pseudomonadota</taxon>
        <taxon>Gammaproteobacteria</taxon>
        <taxon>Lysobacterales</taxon>
        <taxon>Rhodanobacteraceae</taxon>
        <taxon>Ahniella</taxon>
    </lineage>
</organism>
<evidence type="ECO:0000256" key="3">
    <source>
        <dbReference type="PROSITE-ProRule" id="PRU00473"/>
    </source>
</evidence>
<evidence type="ECO:0000313" key="7">
    <source>
        <dbReference type="Proteomes" id="UP000241074"/>
    </source>
</evidence>
<dbReference type="EMBL" id="CP027860">
    <property type="protein sequence ID" value="AVP99675.1"/>
    <property type="molecule type" value="Genomic_DNA"/>
</dbReference>
<dbReference type="CDD" id="cd07185">
    <property type="entry name" value="OmpA_C-like"/>
    <property type="match status" value="1"/>
</dbReference>
<dbReference type="Gene3D" id="3.30.1330.60">
    <property type="entry name" value="OmpA-like domain"/>
    <property type="match status" value="1"/>
</dbReference>
<dbReference type="PROSITE" id="PS51123">
    <property type="entry name" value="OMPA_2"/>
    <property type="match status" value="1"/>
</dbReference>
<comment type="subcellular location">
    <subcellularLocation>
        <location evidence="1">Cell outer membrane</location>
    </subcellularLocation>
</comment>
<protein>
    <submittedName>
        <fullName evidence="6">OmpA family protein</fullName>
    </submittedName>
</protein>
<sequence>MSRLIWICFACLLSGFAHADFGLPPEVKLPAQVGVSDGQELLHEDLAEASFQQDATGAESVVRRGEHFKRWLRYTPAAGEPALGFYNGSEERIFNAVAATLKQAGWQQVYVDETKASSVFHYQKPGRELWLRMDNDAPQAYVGLELIVPASVVQTWQHPVPKATAEAVASAQNFPYLNPMPGSSAPEGARADGPLDVSLAFGANASTDPVLVGSAVQTRSYQGPKTLSTLQFMTEQRAALKQAGWQLLFPKDDADHETGLLIAHYQQQGRNLWVRMSIEFGARYAYQVVDLGAEDWAAALKKDCSLPIYGVQFDTNQATLKSASESVLQKALATIQAVPTGVIEVQGHTDAVGDDASNQALSDRRAKAVLTWLTSHGVPLARLQAKGYGETQPIADNDSDTGRARNRRVALHLAGCSKP</sequence>
<dbReference type="InterPro" id="IPR006664">
    <property type="entry name" value="OMP_bac"/>
</dbReference>
<feature type="domain" description="OmpA-like" evidence="5">
    <location>
        <begin position="300"/>
        <end position="417"/>
    </location>
</feature>
<dbReference type="PANTHER" id="PTHR30329">
    <property type="entry name" value="STATOR ELEMENT OF FLAGELLAR MOTOR COMPLEX"/>
    <property type="match status" value="1"/>
</dbReference>
<evidence type="ECO:0000313" key="6">
    <source>
        <dbReference type="EMBL" id="AVP99675.1"/>
    </source>
</evidence>
<dbReference type="SUPFAM" id="SSF103088">
    <property type="entry name" value="OmpA-like"/>
    <property type="match status" value="1"/>
</dbReference>
<keyword evidence="2 3" id="KW-0472">Membrane</keyword>
<evidence type="ECO:0000256" key="1">
    <source>
        <dbReference type="ARBA" id="ARBA00004442"/>
    </source>
</evidence>
<dbReference type="RefSeq" id="WP_106893591.1">
    <property type="nucleotide sequence ID" value="NZ_CP027860.1"/>
</dbReference>
<reference evidence="6 7" key="2">
    <citation type="submission" date="2018-03" db="EMBL/GenBank/DDBJ databases">
        <authorList>
            <person name="Keele B.F."/>
        </authorList>
    </citation>
    <scope>NUCLEOTIDE SEQUENCE [LARGE SCALE GENOMIC DNA]</scope>
    <source>
        <strain evidence="6 7">D13</strain>
    </source>
</reference>
<reference evidence="6 7" key="1">
    <citation type="submission" date="2018-03" db="EMBL/GenBank/DDBJ databases">
        <title>Ahniella affigens gen. nov., sp. nov., a gammaproteobacterium isolated from sandy soil near a stream.</title>
        <authorList>
            <person name="Ko Y."/>
            <person name="Kim J.-H."/>
        </authorList>
    </citation>
    <scope>NUCLEOTIDE SEQUENCE [LARGE SCALE GENOMIC DNA]</scope>
    <source>
        <strain evidence="6 7">D13</strain>
    </source>
</reference>
<dbReference type="Proteomes" id="UP000241074">
    <property type="component" value="Chromosome"/>
</dbReference>